<dbReference type="Proteomes" id="UP000199361">
    <property type="component" value="Unassembled WGS sequence"/>
</dbReference>
<gene>
    <name evidence="1" type="ORF">SAMN05421811_12026</name>
</gene>
<proteinExistence type="predicted"/>
<evidence type="ECO:0000313" key="2">
    <source>
        <dbReference type="Proteomes" id="UP000199361"/>
    </source>
</evidence>
<dbReference type="AlphaFoldDB" id="A0A1I0LMG3"/>
<dbReference type="RefSeq" id="WP_091092323.1">
    <property type="nucleotide sequence ID" value="NZ_FOHX01000020.1"/>
</dbReference>
<organism evidence="1 2">
    <name type="scientific">Nonomuraea wenchangensis</name>
    <dbReference type="NCBI Taxonomy" id="568860"/>
    <lineage>
        <taxon>Bacteria</taxon>
        <taxon>Bacillati</taxon>
        <taxon>Actinomycetota</taxon>
        <taxon>Actinomycetes</taxon>
        <taxon>Streptosporangiales</taxon>
        <taxon>Streptosporangiaceae</taxon>
        <taxon>Nonomuraea</taxon>
    </lineage>
</organism>
<evidence type="ECO:0000313" key="1">
    <source>
        <dbReference type="EMBL" id="SEU42342.1"/>
    </source>
</evidence>
<dbReference type="NCBIfam" id="TIGR04268">
    <property type="entry name" value="FxSxx-COOH"/>
    <property type="match status" value="1"/>
</dbReference>
<dbReference type="OrthoDB" id="3543222at2"/>
<keyword evidence="2" id="KW-1185">Reference proteome</keyword>
<accession>A0A1I0LMG3</accession>
<name>A0A1I0LMG3_9ACTN</name>
<sequence length="61" mass="6280">MRDGHQKQGTLIDVSALSLADMLSVESAALRAAMTSCLDEGGDVAAFGNSLAGLSTELRAR</sequence>
<dbReference type="InterPro" id="IPR026334">
    <property type="entry name" value="FxSxx-COOH"/>
</dbReference>
<dbReference type="EMBL" id="FOHX01000020">
    <property type="protein sequence ID" value="SEU42342.1"/>
    <property type="molecule type" value="Genomic_DNA"/>
</dbReference>
<reference evidence="1 2" key="1">
    <citation type="submission" date="2016-10" db="EMBL/GenBank/DDBJ databases">
        <authorList>
            <person name="de Groot N.N."/>
        </authorList>
    </citation>
    <scope>NUCLEOTIDE SEQUENCE [LARGE SCALE GENOMIC DNA]</scope>
    <source>
        <strain evidence="1 2">CGMCC 4.5598</strain>
    </source>
</reference>
<protein>
    <submittedName>
        <fullName evidence="1">FXSXX-COOH protein</fullName>
    </submittedName>
</protein>